<comment type="caution">
    <text evidence="1">The sequence shown here is derived from an EMBL/GenBank/DDBJ whole genome shotgun (WGS) entry which is preliminary data.</text>
</comment>
<dbReference type="SMART" id="SM00047">
    <property type="entry name" value="LYZ2"/>
    <property type="match status" value="1"/>
</dbReference>
<dbReference type="PRINTS" id="PR01002">
    <property type="entry name" value="FLGFLGJ"/>
</dbReference>
<reference evidence="1 2" key="1">
    <citation type="journal article" date="2016" name="Appl. Environ. Microbiol.">
        <title>Function and Phylogeny of Bacterial Butyryl Coenzyme A:Acetate Transferases and Their Diversity in the Proximal Colon of Swine.</title>
        <authorList>
            <person name="Trachsel J."/>
            <person name="Bayles D.O."/>
            <person name="Looft T."/>
            <person name="Levine U.Y."/>
            <person name="Allen H.K."/>
        </authorList>
    </citation>
    <scope>NUCLEOTIDE SEQUENCE [LARGE SCALE GENOMIC DNA]</scope>
    <source>
        <strain evidence="1 2">35-6-1</strain>
    </source>
</reference>
<dbReference type="STRING" id="1465756.BIV18_05785"/>
<organism evidence="1 2">
    <name type="scientific">Peptoniphilus porci</name>
    <dbReference type="NCBI Taxonomy" id="2652280"/>
    <lineage>
        <taxon>Bacteria</taxon>
        <taxon>Bacillati</taxon>
        <taxon>Bacillota</taxon>
        <taxon>Tissierellia</taxon>
        <taxon>Tissierellales</taxon>
        <taxon>Peptoniphilaceae</taxon>
        <taxon>Peptoniphilus</taxon>
    </lineage>
</organism>
<accession>A0A848RJY7</accession>
<dbReference type="Pfam" id="PF01832">
    <property type="entry name" value="Glucosaminidase"/>
    <property type="match status" value="1"/>
</dbReference>
<proteinExistence type="predicted"/>
<name>A0A1U7M0C6_9FIRM</name>
<dbReference type="PANTHER" id="PTHR33308">
    <property type="entry name" value="PEPTIDOGLYCAN HYDROLASE FLGJ"/>
    <property type="match status" value="1"/>
</dbReference>
<dbReference type="RefSeq" id="WP_075659699.1">
    <property type="nucleotide sequence ID" value="NZ_JABDSR010000027.1"/>
</dbReference>
<dbReference type="Proteomes" id="UP000187166">
    <property type="component" value="Unassembled WGS sequence"/>
</dbReference>
<dbReference type="Gene3D" id="1.10.530.10">
    <property type="match status" value="1"/>
</dbReference>
<dbReference type="GO" id="GO:0004040">
    <property type="term" value="F:amidase activity"/>
    <property type="evidence" value="ECO:0007669"/>
    <property type="project" value="InterPro"/>
</dbReference>
<protein>
    <submittedName>
        <fullName evidence="1">Glucosaminidase</fullName>
    </submittedName>
</protein>
<keyword evidence="2" id="KW-1185">Reference proteome</keyword>
<dbReference type="Gene3D" id="4.10.80.30">
    <property type="entry name" value="DNA polymerase, domain 6"/>
    <property type="match status" value="1"/>
</dbReference>
<evidence type="ECO:0000313" key="2">
    <source>
        <dbReference type="Proteomes" id="UP000187166"/>
    </source>
</evidence>
<sequence>MKIKKVCCGCLTIILAFLGIIFVMSFLINKASEKRALEELNYRETYIAETANLAVRIAKKNKLFPSVMIAQSILESNWGKSKLSQEYNNYFGIKAVKKEDGIVFETEEYVEDEAGRYMENFKKYSSKRDSFNHYAKLLTTANRYNKVKTAKDYKEAAKYIQEGGYATDPNYANKIISVIEKYDLNKYDEQ</sequence>
<dbReference type="InterPro" id="IPR002901">
    <property type="entry name" value="MGlyc_endo_b_GlcNAc-like_dom"/>
</dbReference>
<gene>
    <name evidence="1" type="ORF">BIV18_05785</name>
</gene>
<dbReference type="AlphaFoldDB" id="A0A1U7M0C6"/>
<dbReference type="InterPro" id="IPR051056">
    <property type="entry name" value="Glycosyl_Hydrolase_73"/>
</dbReference>
<accession>A0A1U7M0C6</accession>
<dbReference type="EMBL" id="MJIH01000001">
    <property type="protein sequence ID" value="OLR65058.1"/>
    <property type="molecule type" value="Genomic_DNA"/>
</dbReference>
<dbReference type="PANTHER" id="PTHR33308:SF9">
    <property type="entry name" value="PEPTIDOGLYCAN HYDROLASE FLGJ"/>
    <property type="match status" value="1"/>
</dbReference>
<evidence type="ECO:0000313" key="1">
    <source>
        <dbReference type="EMBL" id="OLR65058.1"/>
    </source>
</evidence>